<feature type="transmembrane region" description="Helical" evidence="5">
    <location>
        <begin position="12"/>
        <end position="32"/>
    </location>
</feature>
<keyword evidence="3 5" id="KW-1133">Transmembrane helix</keyword>
<dbReference type="InterPro" id="IPR019184">
    <property type="entry name" value="Uncharacterised_TM-17"/>
</dbReference>
<evidence type="ECO:0000256" key="2">
    <source>
        <dbReference type="ARBA" id="ARBA00022692"/>
    </source>
</evidence>
<gene>
    <name evidence="6" type="primary">LOC106128322</name>
</gene>
<dbReference type="KEGG" id="pxu:106128322"/>
<comment type="subcellular location">
    <subcellularLocation>
        <location evidence="1">Membrane</location>
        <topology evidence="1">Multi-pass membrane protein</topology>
    </subcellularLocation>
</comment>
<dbReference type="Proteomes" id="UP000694872">
    <property type="component" value="Unplaced"/>
</dbReference>
<proteinExistence type="predicted"/>
<dbReference type="RefSeq" id="XP_013182094.1">
    <property type="nucleotide sequence ID" value="XM_013326640.1"/>
</dbReference>
<name>A0AAJ6ZYN3_PAPXU</name>
<sequence>MEYRAMIRLQKCIYFNQYIYAIWFTVVIFFLYVKLDKLDHLSKYLSVTSFVLLFIIEVTRLYLAHYGNLSSRVPELAGFLMLTILMQMPLVSFFVFNPYLLSTHTEYVLHISLLLITVLEIIFGFLALNHASSVAKSIYLSHSRQVKY</sequence>
<dbReference type="GO" id="GO:0035869">
    <property type="term" value="C:ciliary transition zone"/>
    <property type="evidence" value="ECO:0007669"/>
    <property type="project" value="TreeGrafter"/>
</dbReference>
<evidence type="ECO:0000256" key="4">
    <source>
        <dbReference type="ARBA" id="ARBA00023136"/>
    </source>
</evidence>
<evidence type="ECO:0000256" key="1">
    <source>
        <dbReference type="ARBA" id="ARBA00004141"/>
    </source>
</evidence>
<evidence type="ECO:0000256" key="3">
    <source>
        <dbReference type="ARBA" id="ARBA00022989"/>
    </source>
</evidence>
<dbReference type="PANTHER" id="PTHR13531:SF6">
    <property type="entry name" value="TMEM (HUMAN TRANSMEMBRANE PROTEIN) HOMOLOG"/>
    <property type="match status" value="1"/>
</dbReference>
<dbReference type="GO" id="GO:1905515">
    <property type="term" value="P:non-motile cilium assembly"/>
    <property type="evidence" value="ECO:0007669"/>
    <property type="project" value="TreeGrafter"/>
</dbReference>
<organism evidence="6">
    <name type="scientific">Papilio xuthus</name>
    <name type="common">Asian swallowtail butterfly</name>
    <dbReference type="NCBI Taxonomy" id="66420"/>
    <lineage>
        <taxon>Eukaryota</taxon>
        <taxon>Metazoa</taxon>
        <taxon>Ecdysozoa</taxon>
        <taxon>Arthropoda</taxon>
        <taxon>Hexapoda</taxon>
        <taxon>Insecta</taxon>
        <taxon>Pterygota</taxon>
        <taxon>Neoptera</taxon>
        <taxon>Endopterygota</taxon>
        <taxon>Lepidoptera</taxon>
        <taxon>Glossata</taxon>
        <taxon>Ditrysia</taxon>
        <taxon>Papilionoidea</taxon>
        <taxon>Papilionidae</taxon>
        <taxon>Papilioninae</taxon>
        <taxon>Papilio</taxon>
    </lineage>
</organism>
<feature type="transmembrane region" description="Helical" evidence="5">
    <location>
        <begin position="107"/>
        <end position="128"/>
    </location>
</feature>
<reference evidence="6" key="1">
    <citation type="submission" date="2025-08" db="UniProtKB">
        <authorList>
            <consortium name="RefSeq"/>
        </authorList>
    </citation>
    <scope>IDENTIFICATION</scope>
</reference>
<keyword evidence="2 5" id="KW-0812">Transmembrane</keyword>
<dbReference type="AlphaFoldDB" id="A0AAJ6ZYN3"/>
<feature type="transmembrane region" description="Helical" evidence="5">
    <location>
        <begin position="44"/>
        <end position="64"/>
    </location>
</feature>
<dbReference type="GO" id="GO:0016020">
    <property type="term" value="C:membrane"/>
    <property type="evidence" value="ECO:0007669"/>
    <property type="project" value="UniProtKB-SubCell"/>
</dbReference>
<protein>
    <submittedName>
        <fullName evidence="6">Transmembrane protein 17-like</fullName>
    </submittedName>
</protein>
<evidence type="ECO:0000256" key="5">
    <source>
        <dbReference type="SAM" id="Phobius"/>
    </source>
</evidence>
<feature type="transmembrane region" description="Helical" evidence="5">
    <location>
        <begin position="76"/>
        <end position="101"/>
    </location>
</feature>
<evidence type="ECO:0000313" key="6">
    <source>
        <dbReference type="RefSeq" id="XP_013182094.1"/>
    </source>
</evidence>
<keyword evidence="4 5" id="KW-0472">Membrane</keyword>
<dbReference type="Pfam" id="PF09799">
    <property type="entry name" value="Transmemb_17"/>
    <property type="match status" value="1"/>
</dbReference>
<dbReference type="PANTHER" id="PTHR13531">
    <property type="entry name" value="GEO07735P1-RELATED-RELATED"/>
    <property type="match status" value="1"/>
</dbReference>
<accession>A0AAJ6ZYN3</accession>
<dbReference type="GeneID" id="106128322"/>